<dbReference type="Proteomes" id="UP000290560">
    <property type="component" value="Unassembled WGS sequence"/>
</dbReference>
<evidence type="ECO:0000313" key="1">
    <source>
        <dbReference type="EMBL" id="RZR75571.1"/>
    </source>
</evidence>
<proteinExistence type="predicted"/>
<protein>
    <submittedName>
        <fullName evidence="1">Uncharacterized protein</fullName>
    </submittedName>
</protein>
<dbReference type="EMBL" id="KV876977">
    <property type="protein sequence ID" value="RZR75571.1"/>
    <property type="molecule type" value="Genomic_DNA"/>
</dbReference>
<accession>A0A445MMV8</accession>
<reference evidence="1" key="1">
    <citation type="journal article" date="2018" name="Data Brief">
        <title>Genome sequence data from 17 accessions of Ensete ventricosum, a staple food crop for millions in Ethiopia.</title>
        <authorList>
            <person name="Yemataw Z."/>
            <person name="Muzemil S."/>
            <person name="Ambachew D."/>
            <person name="Tripathi L."/>
            <person name="Tesfaye K."/>
            <person name="Chala A."/>
            <person name="Farbos A."/>
            <person name="O'Neill P."/>
            <person name="Moore K."/>
            <person name="Grant M."/>
            <person name="Studholme D.J."/>
        </authorList>
    </citation>
    <scope>NUCLEOTIDE SEQUENCE [LARGE SCALE GENOMIC DNA]</scope>
    <source>
        <tissue evidence="1">Leaf</tissue>
    </source>
</reference>
<name>A0A445MMV8_ENSVE</name>
<dbReference type="AlphaFoldDB" id="A0A445MMV8"/>
<sequence>MDSGASHEIISDLQNLSLHNNYGNNDDIIISDDKHILITHTVHSFFNHSFHFLTTMANHVPVLLLSFLCTQPQDH</sequence>
<organism evidence="1">
    <name type="scientific">Ensete ventricosum</name>
    <name type="common">Abyssinian banana</name>
    <name type="synonym">Musa ensete</name>
    <dbReference type="NCBI Taxonomy" id="4639"/>
    <lineage>
        <taxon>Eukaryota</taxon>
        <taxon>Viridiplantae</taxon>
        <taxon>Streptophyta</taxon>
        <taxon>Embryophyta</taxon>
        <taxon>Tracheophyta</taxon>
        <taxon>Spermatophyta</taxon>
        <taxon>Magnoliopsida</taxon>
        <taxon>Liliopsida</taxon>
        <taxon>Zingiberales</taxon>
        <taxon>Musaceae</taxon>
        <taxon>Ensete</taxon>
    </lineage>
</organism>
<gene>
    <name evidence="1" type="ORF">BHM03_00062561</name>
</gene>